<proteinExistence type="predicted"/>
<evidence type="ECO:0000259" key="1">
    <source>
        <dbReference type="Pfam" id="PF09722"/>
    </source>
</evidence>
<gene>
    <name evidence="2" type="ORF">AVDCRST_MAG93-4420</name>
</gene>
<name>A0A6J4K8I1_9CHLR</name>
<reference evidence="2" key="1">
    <citation type="submission" date="2020-02" db="EMBL/GenBank/DDBJ databases">
        <authorList>
            <person name="Meier V. D."/>
        </authorList>
    </citation>
    <scope>NUCLEOTIDE SEQUENCE</scope>
    <source>
        <strain evidence="2">AVDCRST_MAG93</strain>
    </source>
</reference>
<accession>A0A6J4K8I1</accession>
<sequence>MASSLLDHTLLSAHDPKTGRYDARRLASTLEITNREMAAVVGYTPTGLSKNPASPRLQPKLLELVGLLNRLRELLDGRMELVRIWLKAPHPYLEGATPLSYLEADKLDTVETLVHLMETGQPG</sequence>
<protein>
    <recommendedName>
        <fullName evidence="1">Antitoxin Xre/MbcA/ParS-like toxin-binding domain-containing protein</fullName>
    </recommendedName>
</protein>
<dbReference type="Pfam" id="PF09722">
    <property type="entry name" value="Xre_MbcA_ParS_C"/>
    <property type="match status" value="1"/>
</dbReference>
<organism evidence="2">
    <name type="scientific">uncultured Chloroflexia bacterium</name>
    <dbReference type="NCBI Taxonomy" id="1672391"/>
    <lineage>
        <taxon>Bacteria</taxon>
        <taxon>Bacillati</taxon>
        <taxon>Chloroflexota</taxon>
        <taxon>Chloroflexia</taxon>
        <taxon>environmental samples</taxon>
    </lineage>
</organism>
<feature type="domain" description="Antitoxin Xre/MbcA/ParS-like toxin-binding" evidence="1">
    <location>
        <begin position="71"/>
        <end position="114"/>
    </location>
</feature>
<dbReference type="AlphaFoldDB" id="A0A6J4K8I1"/>
<dbReference type="EMBL" id="CADCTR010001484">
    <property type="protein sequence ID" value="CAA9298270.1"/>
    <property type="molecule type" value="Genomic_DNA"/>
</dbReference>
<evidence type="ECO:0000313" key="2">
    <source>
        <dbReference type="EMBL" id="CAA9298270.1"/>
    </source>
</evidence>
<dbReference type="InterPro" id="IPR024467">
    <property type="entry name" value="Xre/MbcA/ParS-like_toxin-bd"/>
</dbReference>